<sequence>MRLQQGRLTAVDHDIVLTPVSLAGWVSSFKVTLMSVPVKRAKMLLPLHAKRGPLGSVVSKRPMSNGPPSDVDS</sequence>
<organism evidence="2 3">
    <name type="scientific">Teratosphaeria destructans</name>
    <dbReference type="NCBI Taxonomy" id="418781"/>
    <lineage>
        <taxon>Eukaryota</taxon>
        <taxon>Fungi</taxon>
        <taxon>Dikarya</taxon>
        <taxon>Ascomycota</taxon>
        <taxon>Pezizomycotina</taxon>
        <taxon>Dothideomycetes</taxon>
        <taxon>Dothideomycetidae</taxon>
        <taxon>Mycosphaerellales</taxon>
        <taxon>Teratosphaeriaceae</taxon>
        <taxon>Teratosphaeria</taxon>
    </lineage>
</organism>
<reference evidence="2 3" key="2">
    <citation type="journal article" date="2021" name="Curr. Genet.">
        <title>Genetic response to nitrogen starvation in the aggressive Eucalyptus foliar pathogen Teratosphaeria destructans.</title>
        <authorList>
            <person name="Havenga M."/>
            <person name="Wingfield B.D."/>
            <person name="Wingfield M.J."/>
            <person name="Dreyer L.L."/>
            <person name="Roets F."/>
            <person name="Aylward J."/>
        </authorList>
    </citation>
    <scope>NUCLEOTIDE SEQUENCE [LARGE SCALE GENOMIC DNA]</scope>
    <source>
        <strain evidence="2">CMW44962</strain>
    </source>
</reference>
<reference evidence="2 3" key="1">
    <citation type="journal article" date="2018" name="IMA Fungus">
        <title>IMA Genome-F 10: Nine draft genome sequences of Claviceps purpurea s.lat., including C. arundinis, C. humidiphila, and C. cf. spartinae, pseudomolecules for the pitch canker pathogen Fusarium circinatum, draft genome of Davidsoniella eucalypti, Grosmannia galeiformis, Quambalaria eucalypti, and Teratosphaeria destructans.</title>
        <authorList>
            <person name="Wingfield B.D."/>
            <person name="Liu M."/>
            <person name="Nguyen H.D."/>
            <person name="Lane F.A."/>
            <person name="Morgan S.W."/>
            <person name="De Vos L."/>
            <person name="Wilken P.M."/>
            <person name="Duong T.A."/>
            <person name="Aylward J."/>
            <person name="Coetzee M.P."/>
            <person name="Dadej K."/>
            <person name="De Beer Z.W."/>
            <person name="Findlay W."/>
            <person name="Havenga M."/>
            <person name="Kolarik M."/>
            <person name="Menzies J.G."/>
            <person name="Naidoo K."/>
            <person name="Pochopski O."/>
            <person name="Shoukouhi P."/>
            <person name="Santana Q.C."/>
            <person name="Seifert K.A."/>
            <person name="Soal N."/>
            <person name="Steenkamp E.T."/>
            <person name="Tatham C.T."/>
            <person name="van der Nest M.A."/>
            <person name="Wingfield M.J."/>
        </authorList>
    </citation>
    <scope>NUCLEOTIDE SEQUENCE [LARGE SCALE GENOMIC DNA]</scope>
    <source>
        <strain evidence="2">CMW44962</strain>
    </source>
</reference>
<comment type="caution">
    <text evidence="2">The sequence shown here is derived from an EMBL/GenBank/DDBJ whole genome shotgun (WGS) entry which is preliminary data.</text>
</comment>
<evidence type="ECO:0000313" key="2">
    <source>
        <dbReference type="EMBL" id="KAH9816993.1"/>
    </source>
</evidence>
<evidence type="ECO:0000313" key="3">
    <source>
        <dbReference type="Proteomes" id="UP001138500"/>
    </source>
</evidence>
<evidence type="ECO:0000256" key="1">
    <source>
        <dbReference type="SAM" id="MobiDB-lite"/>
    </source>
</evidence>
<name>A0A9W7SJS4_9PEZI</name>
<accession>A0A9W7SJS4</accession>
<dbReference type="AlphaFoldDB" id="A0A9W7SJS4"/>
<protein>
    <submittedName>
        <fullName evidence="2">Uncharacterized protein</fullName>
    </submittedName>
</protein>
<proteinExistence type="predicted"/>
<dbReference type="Proteomes" id="UP001138500">
    <property type="component" value="Unassembled WGS sequence"/>
</dbReference>
<dbReference type="EMBL" id="RIBY02002400">
    <property type="protein sequence ID" value="KAH9816993.1"/>
    <property type="molecule type" value="Genomic_DNA"/>
</dbReference>
<gene>
    <name evidence="2" type="ORF">Tdes44962_MAKER05569</name>
</gene>
<feature type="region of interest" description="Disordered" evidence="1">
    <location>
        <begin position="54"/>
        <end position="73"/>
    </location>
</feature>
<keyword evidence="3" id="KW-1185">Reference proteome</keyword>